<keyword evidence="3" id="KW-1185">Reference proteome</keyword>
<reference evidence="3" key="2">
    <citation type="submission" date="2015-01" db="EMBL/GenBank/DDBJ databases">
        <title>Evolutionary Origins and Diversification of the Mycorrhizal Mutualists.</title>
        <authorList>
            <consortium name="DOE Joint Genome Institute"/>
            <consortium name="Mycorrhizal Genomics Consortium"/>
            <person name="Kohler A."/>
            <person name="Kuo A."/>
            <person name="Nagy L.G."/>
            <person name="Floudas D."/>
            <person name="Copeland A."/>
            <person name="Barry K.W."/>
            <person name="Cichocki N."/>
            <person name="Veneault-Fourrey C."/>
            <person name="LaButti K."/>
            <person name="Lindquist E.A."/>
            <person name="Lipzen A."/>
            <person name="Lundell T."/>
            <person name="Morin E."/>
            <person name="Murat C."/>
            <person name="Riley R."/>
            <person name="Ohm R."/>
            <person name="Sun H."/>
            <person name="Tunlid A."/>
            <person name="Henrissat B."/>
            <person name="Grigoriev I.V."/>
            <person name="Hibbett D.S."/>
            <person name="Martin F."/>
        </authorList>
    </citation>
    <scope>NUCLEOTIDE SEQUENCE [LARGE SCALE GENOMIC DNA]</scope>
    <source>
        <strain evidence="3">MUT 4182</strain>
    </source>
</reference>
<sequence>MSTTARGMEWRSNGTTVGSKKVSQRAEVTVTTHTMQDNVAMVDLPKDRRLPQSQNALDDEASFGYKRDDEFGYSDSRDVDVEAGDRTKPRRL</sequence>
<dbReference type="HOGENOM" id="CLU_2414914_0_0_1"/>
<evidence type="ECO:0000256" key="1">
    <source>
        <dbReference type="SAM" id="MobiDB-lite"/>
    </source>
</evidence>
<dbReference type="EMBL" id="KN822964">
    <property type="protein sequence ID" value="KIO31274.1"/>
    <property type="molecule type" value="Genomic_DNA"/>
</dbReference>
<accession>A0A0C3QT49</accession>
<feature type="region of interest" description="Disordered" evidence="1">
    <location>
        <begin position="42"/>
        <end position="92"/>
    </location>
</feature>
<dbReference type="OrthoDB" id="3151432at2759"/>
<dbReference type="Proteomes" id="UP000054248">
    <property type="component" value="Unassembled WGS sequence"/>
</dbReference>
<reference evidence="2 3" key="1">
    <citation type="submission" date="2014-04" db="EMBL/GenBank/DDBJ databases">
        <authorList>
            <consortium name="DOE Joint Genome Institute"/>
            <person name="Kuo A."/>
            <person name="Girlanda M."/>
            <person name="Perotto S."/>
            <person name="Kohler A."/>
            <person name="Nagy L.G."/>
            <person name="Floudas D."/>
            <person name="Copeland A."/>
            <person name="Barry K.W."/>
            <person name="Cichocki N."/>
            <person name="Veneault-Fourrey C."/>
            <person name="LaButti K."/>
            <person name="Lindquist E.A."/>
            <person name="Lipzen A."/>
            <person name="Lundell T."/>
            <person name="Morin E."/>
            <person name="Murat C."/>
            <person name="Sun H."/>
            <person name="Tunlid A."/>
            <person name="Henrissat B."/>
            <person name="Grigoriev I.V."/>
            <person name="Hibbett D.S."/>
            <person name="Martin F."/>
            <person name="Nordberg H.P."/>
            <person name="Cantor M.N."/>
            <person name="Hua S.X."/>
        </authorList>
    </citation>
    <scope>NUCLEOTIDE SEQUENCE [LARGE SCALE GENOMIC DNA]</scope>
    <source>
        <strain evidence="2 3">MUT 4182</strain>
    </source>
</reference>
<protein>
    <submittedName>
        <fullName evidence="2">Uncharacterized protein</fullName>
    </submittedName>
</protein>
<name>A0A0C3QT49_9AGAM</name>
<proteinExistence type="predicted"/>
<organism evidence="2 3">
    <name type="scientific">Tulasnella calospora MUT 4182</name>
    <dbReference type="NCBI Taxonomy" id="1051891"/>
    <lineage>
        <taxon>Eukaryota</taxon>
        <taxon>Fungi</taxon>
        <taxon>Dikarya</taxon>
        <taxon>Basidiomycota</taxon>
        <taxon>Agaricomycotina</taxon>
        <taxon>Agaricomycetes</taxon>
        <taxon>Cantharellales</taxon>
        <taxon>Tulasnellaceae</taxon>
        <taxon>Tulasnella</taxon>
    </lineage>
</organism>
<feature type="region of interest" description="Disordered" evidence="1">
    <location>
        <begin position="1"/>
        <end position="24"/>
    </location>
</feature>
<dbReference type="AlphaFoldDB" id="A0A0C3QT49"/>
<feature type="compositionally biased region" description="Basic and acidic residues" evidence="1">
    <location>
        <begin position="65"/>
        <end position="92"/>
    </location>
</feature>
<gene>
    <name evidence="2" type="ORF">M407DRAFT_19653</name>
</gene>
<evidence type="ECO:0000313" key="3">
    <source>
        <dbReference type="Proteomes" id="UP000054248"/>
    </source>
</evidence>
<evidence type="ECO:0000313" key="2">
    <source>
        <dbReference type="EMBL" id="KIO31274.1"/>
    </source>
</evidence>